<comment type="similarity">
    <text evidence="1">Belongs to the LysR transcriptional regulatory family.</text>
</comment>
<reference evidence="3" key="1">
    <citation type="submission" date="2019-08" db="EMBL/GenBank/DDBJ databases">
        <authorList>
            <person name="Kucharzyk K."/>
            <person name="Murdoch R.W."/>
            <person name="Higgins S."/>
            <person name="Loffler F."/>
        </authorList>
    </citation>
    <scope>NUCLEOTIDE SEQUENCE</scope>
</reference>
<proteinExistence type="inferred from homology"/>
<dbReference type="AlphaFoldDB" id="A0A645FE03"/>
<evidence type="ECO:0000259" key="2">
    <source>
        <dbReference type="Pfam" id="PF03466"/>
    </source>
</evidence>
<dbReference type="InterPro" id="IPR005119">
    <property type="entry name" value="LysR_subst-bd"/>
</dbReference>
<feature type="domain" description="LysR substrate-binding" evidence="2">
    <location>
        <begin position="37"/>
        <end position="169"/>
    </location>
</feature>
<dbReference type="PANTHER" id="PTHR30537:SF79">
    <property type="entry name" value="TRANSCRIPTIONAL REGULATOR-RELATED"/>
    <property type="match status" value="1"/>
</dbReference>
<dbReference type="Gene3D" id="3.40.190.10">
    <property type="entry name" value="Periplasmic binding protein-like II"/>
    <property type="match status" value="2"/>
</dbReference>
<sequence>MNLHHHIDVEVVVVPPVFDYPSTDAEVEIRAGDAAAHGGIPLTQDVVMPMASPVLLKQLQPMLTPADLVGAPLIRTALEPWQPWFQAALLDWPEPAQGPKFQDLGLIYEAAVKGHGVALCRPSLVHDWLLSDTLRPLFPVFSRPVNQYYALANTNVPEVRLFVHWLQSLCAEQAVVSHELAQRALAQHAPAAASPQ</sequence>
<dbReference type="InterPro" id="IPR058163">
    <property type="entry name" value="LysR-type_TF_proteobact-type"/>
</dbReference>
<dbReference type="GO" id="GO:0006351">
    <property type="term" value="P:DNA-templated transcription"/>
    <property type="evidence" value="ECO:0007669"/>
    <property type="project" value="TreeGrafter"/>
</dbReference>
<evidence type="ECO:0000313" key="3">
    <source>
        <dbReference type="EMBL" id="MPN12625.1"/>
    </source>
</evidence>
<accession>A0A645FE03</accession>
<protein>
    <recommendedName>
        <fullName evidence="2">LysR substrate-binding domain-containing protein</fullName>
    </recommendedName>
</protein>
<comment type="caution">
    <text evidence="3">The sequence shown here is derived from an EMBL/GenBank/DDBJ whole genome shotgun (WGS) entry which is preliminary data.</text>
</comment>
<organism evidence="3">
    <name type="scientific">bioreactor metagenome</name>
    <dbReference type="NCBI Taxonomy" id="1076179"/>
    <lineage>
        <taxon>unclassified sequences</taxon>
        <taxon>metagenomes</taxon>
        <taxon>ecological metagenomes</taxon>
    </lineage>
</organism>
<dbReference type="GO" id="GO:0043565">
    <property type="term" value="F:sequence-specific DNA binding"/>
    <property type="evidence" value="ECO:0007669"/>
    <property type="project" value="TreeGrafter"/>
</dbReference>
<name>A0A645FE03_9ZZZZ</name>
<gene>
    <name evidence="3" type="ORF">SDC9_159943</name>
</gene>
<evidence type="ECO:0000256" key="1">
    <source>
        <dbReference type="ARBA" id="ARBA00009437"/>
    </source>
</evidence>
<dbReference type="EMBL" id="VSSQ01059002">
    <property type="protein sequence ID" value="MPN12625.1"/>
    <property type="molecule type" value="Genomic_DNA"/>
</dbReference>
<dbReference type="GO" id="GO:0003700">
    <property type="term" value="F:DNA-binding transcription factor activity"/>
    <property type="evidence" value="ECO:0007669"/>
    <property type="project" value="TreeGrafter"/>
</dbReference>
<dbReference type="SUPFAM" id="SSF53850">
    <property type="entry name" value="Periplasmic binding protein-like II"/>
    <property type="match status" value="1"/>
</dbReference>
<dbReference type="PANTHER" id="PTHR30537">
    <property type="entry name" value="HTH-TYPE TRANSCRIPTIONAL REGULATOR"/>
    <property type="match status" value="1"/>
</dbReference>
<dbReference type="Pfam" id="PF03466">
    <property type="entry name" value="LysR_substrate"/>
    <property type="match status" value="1"/>
</dbReference>